<dbReference type="EMBL" id="BMWH01000030">
    <property type="protein sequence ID" value="GHA09800.1"/>
    <property type="molecule type" value="Genomic_DNA"/>
</dbReference>
<protein>
    <submittedName>
        <fullName evidence="1">Uncharacterized protein</fullName>
    </submittedName>
</protein>
<keyword evidence="2" id="KW-1185">Reference proteome</keyword>
<accession>A0A918RT01</accession>
<organism evidence="1 2">
    <name type="scientific">Streptomyces echinoruber</name>
    <dbReference type="NCBI Taxonomy" id="68898"/>
    <lineage>
        <taxon>Bacteria</taxon>
        <taxon>Bacillati</taxon>
        <taxon>Actinomycetota</taxon>
        <taxon>Actinomycetes</taxon>
        <taxon>Kitasatosporales</taxon>
        <taxon>Streptomycetaceae</taxon>
        <taxon>Streptomyces</taxon>
    </lineage>
</organism>
<evidence type="ECO:0000313" key="2">
    <source>
        <dbReference type="Proteomes" id="UP000623010"/>
    </source>
</evidence>
<comment type="caution">
    <text evidence="1">The sequence shown here is derived from an EMBL/GenBank/DDBJ whole genome shotgun (WGS) entry which is preliminary data.</text>
</comment>
<name>A0A918RT01_9ACTN</name>
<proteinExistence type="predicted"/>
<dbReference type="AlphaFoldDB" id="A0A918RT01"/>
<evidence type="ECO:0000313" key="1">
    <source>
        <dbReference type="EMBL" id="GHA09800.1"/>
    </source>
</evidence>
<gene>
    <name evidence="1" type="ORF">GCM10010389_56220</name>
</gene>
<sequence>MRFLCEAAKPSVGDGRWSDRVLTPAAMRRALGACSQAEIEEVNQEKPRLGKLLRRMSEFSKSVKMPFEAADVDLTADDVEALEQWGALARDADGRYRMPEIYRHALGFRTQGRARVVRGL</sequence>
<reference evidence="1" key="2">
    <citation type="submission" date="2020-09" db="EMBL/GenBank/DDBJ databases">
        <authorList>
            <person name="Sun Q."/>
            <person name="Ohkuma M."/>
        </authorList>
    </citation>
    <scope>NUCLEOTIDE SEQUENCE</scope>
    <source>
        <strain evidence="1">JCM 5016</strain>
    </source>
</reference>
<reference evidence="1" key="1">
    <citation type="journal article" date="2014" name="Int. J. Syst. Evol. Microbiol.">
        <title>Complete genome sequence of Corynebacterium casei LMG S-19264T (=DSM 44701T), isolated from a smear-ripened cheese.</title>
        <authorList>
            <consortium name="US DOE Joint Genome Institute (JGI-PGF)"/>
            <person name="Walter F."/>
            <person name="Albersmeier A."/>
            <person name="Kalinowski J."/>
            <person name="Ruckert C."/>
        </authorList>
    </citation>
    <scope>NUCLEOTIDE SEQUENCE</scope>
    <source>
        <strain evidence="1">JCM 5016</strain>
    </source>
</reference>
<dbReference type="Proteomes" id="UP000623010">
    <property type="component" value="Unassembled WGS sequence"/>
</dbReference>